<evidence type="ECO:0000256" key="1">
    <source>
        <dbReference type="SAM" id="MobiDB-lite"/>
    </source>
</evidence>
<dbReference type="EMBL" id="JAGQKX010000030">
    <property type="protein sequence ID" value="MCA9390097.1"/>
    <property type="molecule type" value="Genomic_DNA"/>
</dbReference>
<sequence length="1509" mass="163288">MMIGLRIKRLQSIVATLGTVSVITAVLMFAQLVTPPVSQAQSEVDTAVFTGQFIPAFIGTAYDPSYAYQRMAGLPVYVFAYDNWGGGNFILNSLAIRTQVRVDGTFQVQGLPVNATHYGVYFPFIWDSGSSSVIRTDCDPAAAPCLNAIEGDEVQFRMPQLSPTLDGIQDVFSYNLGDATGLTVSDQLGNQIDLGPSFLTNEKKVDVDNNINTFPLVPTSTIKLTAKELNFYLTGSNPYSLQRSDNAYEVVAQRVVEDIAGFNPLGDNLIISGRTTFPRNSFFTPTDPAQNDRTFQVYAPPGVYAITLWKNENGITYQNYNPSSVDGNVHSSVVGFAILKVEQQESDWFRSRALRNDVTLLKNRFVVWGVVRDQNGYVVDNDVPGSTNNIDVTLVNDQMGTSPISLVASPKTRASFPVNCNSDKGPWTFFHSATNPQRCGSDSPAPGETDNVAPSHGIYAFFVNSVTANREKPRKAIFHTYIDEPGLFDQIPISTEEIITTQGPKRLDLQLASLPTDGIRIAVQLDSSITNTYGNTDAATSVESTYATVRVAESVADEIQLPAAEKSATYPTEPLDLSLGNNIGYINIPHSDLIDRAGTPFPYELNILIHHPKLVETPSTSNGRELTVNYDGTYTALGPISISQQASIKDRKPPGYKLLGFIPASFLMPNVADTLAAPSPDYADAVIAFAGGINYQSVEISSFNGTVIERMNESVLASKPQDWSQVFQLAYHDSQECFNGTTSQEASERCAGEYDLANSYTITVAAQDVNGENKVLSQSFRVNRDPSTNIAVGTPTVWVADFYPPCVRLRTNLENQFDAQIEAQKVDVEVSLNVGDTLSQAFHNFGVVLGSLVPRVEQVTVPVMGCNISQGVGNMVGTGLESIRSALIMEPLTTSRGVLVAWDAIRRFANIFFIFFLLLIGINHIIGYDRKTWAPQSLLPQLIVGIVAANLSLLIVQFVLDINNILTSWIFSIMFNILQTTGISANAIAGAAGVGGAAAMASFLGALISGGITAGLASIAGTGGTILIPIVGAILAGVAVLLGLVVMVLAVLYGRYLIIWVMAILGPVMFAISVLPWTRGMRDKWWKTVVTISSIQTVTALFLAIGILLLGKSGEADGFLQQAGVFLIGGATLAMSVKSPQYAAQMFGGGGFAGAALGALTAAGARLGGVVGQPITAASGALSVGAIQERRFGNLEREATLEVARNRRDKDGNITYQAPTAANAIRRFVPFGGGLADRVEFAAEQRNQKESARYKSIQKTAEKSANPPKLEGYEKAATKDADGNDLGVIGRGKEQVKLAAFGAKGYSQKRFVREEVIPESAILARYNIKPAQYKALTAAVEGNWHDDTKKFNFGKYRDFENNPMQGKSAFESYQETFGHNKTQADFAKYQSDKAGKDRVLSVPELLKEHGVQPGDIDSLTDLKKRSDTLGHFISDLAGTYKQNLPGLKQATRTVEEFKPDAQGVLQKVERTVVVTPSASSLQEFMRDGYKYLADQNRAEKLEIPKPDKE</sequence>
<feature type="transmembrane region" description="Helical" evidence="2">
    <location>
        <begin position="1089"/>
        <end position="1111"/>
    </location>
</feature>
<feature type="transmembrane region" description="Helical" evidence="2">
    <location>
        <begin position="12"/>
        <end position="33"/>
    </location>
</feature>
<feature type="transmembrane region" description="Helical" evidence="2">
    <location>
        <begin position="1026"/>
        <end position="1050"/>
    </location>
</feature>
<proteinExistence type="predicted"/>
<feature type="transmembrane region" description="Helical" evidence="2">
    <location>
        <begin position="1057"/>
        <end position="1077"/>
    </location>
</feature>
<dbReference type="Proteomes" id="UP000701698">
    <property type="component" value="Unassembled WGS sequence"/>
</dbReference>
<gene>
    <name evidence="3" type="ORF">KC571_01725</name>
</gene>
<feature type="region of interest" description="Disordered" evidence="1">
    <location>
        <begin position="1250"/>
        <end position="1276"/>
    </location>
</feature>
<feature type="transmembrane region" description="Helical" evidence="2">
    <location>
        <begin position="1118"/>
        <end position="1137"/>
    </location>
</feature>
<protein>
    <submittedName>
        <fullName evidence="3">Uncharacterized protein</fullName>
    </submittedName>
</protein>
<name>A0A955LGX7_UNCKA</name>
<evidence type="ECO:0000256" key="2">
    <source>
        <dbReference type="SAM" id="Phobius"/>
    </source>
</evidence>
<feature type="transmembrane region" description="Helical" evidence="2">
    <location>
        <begin position="908"/>
        <end position="926"/>
    </location>
</feature>
<reference evidence="3" key="1">
    <citation type="submission" date="2020-04" db="EMBL/GenBank/DDBJ databases">
        <authorList>
            <person name="Zhang T."/>
        </authorList>
    </citation>
    <scope>NUCLEOTIDE SEQUENCE</scope>
    <source>
        <strain evidence="3">HKST-UBA01</strain>
    </source>
</reference>
<feature type="transmembrane region" description="Helical" evidence="2">
    <location>
        <begin position="938"/>
        <end position="960"/>
    </location>
</feature>
<reference evidence="3" key="2">
    <citation type="journal article" date="2021" name="Microbiome">
        <title>Successional dynamics and alternative stable states in a saline activated sludge microbial community over 9 years.</title>
        <authorList>
            <person name="Wang Y."/>
            <person name="Ye J."/>
            <person name="Ju F."/>
            <person name="Liu L."/>
            <person name="Boyd J.A."/>
            <person name="Deng Y."/>
            <person name="Parks D.H."/>
            <person name="Jiang X."/>
            <person name="Yin X."/>
            <person name="Woodcroft B.J."/>
            <person name="Tyson G.W."/>
            <person name="Hugenholtz P."/>
            <person name="Polz M.F."/>
            <person name="Zhang T."/>
        </authorList>
    </citation>
    <scope>NUCLEOTIDE SEQUENCE</scope>
    <source>
        <strain evidence="3">HKST-UBA01</strain>
    </source>
</reference>
<keyword evidence="2" id="KW-0812">Transmembrane</keyword>
<comment type="caution">
    <text evidence="3">The sequence shown here is derived from an EMBL/GenBank/DDBJ whole genome shotgun (WGS) entry which is preliminary data.</text>
</comment>
<organism evidence="3 4">
    <name type="scientific">candidate division WWE3 bacterium</name>
    <dbReference type="NCBI Taxonomy" id="2053526"/>
    <lineage>
        <taxon>Bacteria</taxon>
        <taxon>Katanobacteria</taxon>
    </lineage>
</organism>
<keyword evidence="2" id="KW-0472">Membrane</keyword>
<feature type="transmembrane region" description="Helical" evidence="2">
    <location>
        <begin position="1001"/>
        <end position="1020"/>
    </location>
</feature>
<accession>A0A955LGX7</accession>
<feature type="transmembrane region" description="Helical" evidence="2">
    <location>
        <begin position="966"/>
        <end position="989"/>
    </location>
</feature>
<evidence type="ECO:0000313" key="4">
    <source>
        <dbReference type="Proteomes" id="UP000701698"/>
    </source>
</evidence>
<evidence type="ECO:0000313" key="3">
    <source>
        <dbReference type="EMBL" id="MCA9390097.1"/>
    </source>
</evidence>
<keyword evidence="2" id="KW-1133">Transmembrane helix</keyword>